<evidence type="ECO:0000256" key="1">
    <source>
        <dbReference type="SAM" id="MobiDB-lite"/>
    </source>
</evidence>
<accession>A0A9W8T909</accession>
<protein>
    <submittedName>
        <fullName evidence="2">Uncharacterized protein</fullName>
    </submittedName>
</protein>
<name>A0A9W8T909_9HYPO</name>
<gene>
    <name evidence="2" type="ORF">N0V84_012259</name>
</gene>
<keyword evidence="3" id="KW-1185">Reference proteome</keyword>
<sequence>MSGSSNSNNQGVRRFAIQHDGGLRTCQPANSGNLTQGMGQMQRLLVLRQGETSSLAPIARPMEDDFDDDGSDDGILLMAKAKKPAPWTSRPPAFNPQRRNTNINIASTETANK</sequence>
<feature type="compositionally biased region" description="Polar residues" evidence="1">
    <location>
        <begin position="1"/>
        <end position="11"/>
    </location>
</feature>
<proteinExistence type="predicted"/>
<feature type="compositionally biased region" description="Polar residues" evidence="1">
    <location>
        <begin position="97"/>
        <end position="113"/>
    </location>
</feature>
<evidence type="ECO:0000313" key="3">
    <source>
        <dbReference type="Proteomes" id="UP001140502"/>
    </source>
</evidence>
<comment type="caution">
    <text evidence="2">The sequence shown here is derived from an EMBL/GenBank/DDBJ whole genome shotgun (WGS) entry which is preliminary data.</text>
</comment>
<dbReference type="EMBL" id="JAPEUR010000565">
    <property type="protein sequence ID" value="KAJ4308171.1"/>
    <property type="molecule type" value="Genomic_DNA"/>
</dbReference>
<dbReference type="AlphaFoldDB" id="A0A9W8T909"/>
<feature type="region of interest" description="Disordered" evidence="1">
    <location>
        <begin position="83"/>
        <end position="113"/>
    </location>
</feature>
<evidence type="ECO:0000313" key="2">
    <source>
        <dbReference type="EMBL" id="KAJ4308171.1"/>
    </source>
</evidence>
<feature type="non-terminal residue" evidence="2">
    <location>
        <position position="113"/>
    </location>
</feature>
<dbReference type="Proteomes" id="UP001140502">
    <property type="component" value="Unassembled WGS sequence"/>
</dbReference>
<reference evidence="2" key="1">
    <citation type="submission" date="2022-10" db="EMBL/GenBank/DDBJ databases">
        <title>Tapping the CABI collections for fungal endophytes: first genome assemblies for Collariella, Neodidymelliopsis, Ascochyta clinopodiicola, Didymella pomorum, Didymosphaeria variabile, Neocosmospora piperis and Neocucurbitaria cava.</title>
        <authorList>
            <person name="Hill R."/>
        </authorList>
    </citation>
    <scope>NUCLEOTIDE SEQUENCE</scope>
    <source>
        <strain evidence="2">IMI 366586</strain>
    </source>
</reference>
<feature type="region of interest" description="Disordered" evidence="1">
    <location>
        <begin position="1"/>
        <end position="34"/>
    </location>
</feature>
<organism evidence="2 3">
    <name type="scientific">Fusarium piperis</name>
    <dbReference type="NCBI Taxonomy" id="1435070"/>
    <lineage>
        <taxon>Eukaryota</taxon>
        <taxon>Fungi</taxon>
        <taxon>Dikarya</taxon>
        <taxon>Ascomycota</taxon>
        <taxon>Pezizomycotina</taxon>
        <taxon>Sordariomycetes</taxon>
        <taxon>Hypocreomycetidae</taxon>
        <taxon>Hypocreales</taxon>
        <taxon>Nectriaceae</taxon>
        <taxon>Fusarium</taxon>
        <taxon>Fusarium solani species complex</taxon>
    </lineage>
</organism>